<keyword evidence="2" id="KW-1185">Reference proteome</keyword>
<name>A0AAV7QPB8_PLEWA</name>
<dbReference type="EMBL" id="JANPWB010000010">
    <property type="protein sequence ID" value="KAJ1141197.1"/>
    <property type="molecule type" value="Genomic_DNA"/>
</dbReference>
<evidence type="ECO:0000313" key="2">
    <source>
        <dbReference type="Proteomes" id="UP001066276"/>
    </source>
</evidence>
<dbReference type="Proteomes" id="UP001066276">
    <property type="component" value="Chromosome 6"/>
</dbReference>
<comment type="caution">
    <text evidence="1">The sequence shown here is derived from an EMBL/GenBank/DDBJ whole genome shotgun (WGS) entry which is preliminary data.</text>
</comment>
<proteinExistence type="predicted"/>
<organism evidence="1 2">
    <name type="scientific">Pleurodeles waltl</name>
    <name type="common">Iberian ribbed newt</name>
    <dbReference type="NCBI Taxonomy" id="8319"/>
    <lineage>
        <taxon>Eukaryota</taxon>
        <taxon>Metazoa</taxon>
        <taxon>Chordata</taxon>
        <taxon>Craniata</taxon>
        <taxon>Vertebrata</taxon>
        <taxon>Euteleostomi</taxon>
        <taxon>Amphibia</taxon>
        <taxon>Batrachia</taxon>
        <taxon>Caudata</taxon>
        <taxon>Salamandroidea</taxon>
        <taxon>Salamandridae</taxon>
        <taxon>Pleurodelinae</taxon>
        <taxon>Pleurodeles</taxon>
    </lineage>
</organism>
<gene>
    <name evidence="1" type="ORF">NDU88_007532</name>
</gene>
<reference evidence="1" key="1">
    <citation type="journal article" date="2022" name="bioRxiv">
        <title>Sequencing and chromosome-scale assembly of the giantPleurodeles waltlgenome.</title>
        <authorList>
            <person name="Brown T."/>
            <person name="Elewa A."/>
            <person name="Iarovenko S."/>
            <person name="Subramanian E."/>
            <person name="Araus A.J."/>
            <person name="Petzold A."/>
            <person name="Susuki M."/>
            <person name="Suzuki K.-i.T."/>
            <person name="Hayashi T."/>
            <person name="Toyoda A."/>
            <person name="Oliveira C."/>
            <person name="Osipova E."/>
            <person name="Leigh N.D."/>
            <person name="Simon A."/>
            <person name="Yun M.H."/>
        </authorList>
    </citation>
    <scope>NUCLEOTIDE SEQUENCE</scope>
    <source>
        <strain evidence="1">20211129_DDA</strain>
        <tissue evidence="1">Liver</tissue>
    </source>
</reference>
<evidence type="ECO:0000313" key="1">
    <source>
        <dbReference type="EMBL" id="KAJ1141197.1"/>
    </source>
</evidence>
<protein>
    <submittedName>
        <fullName evidence="1">Uncharacterized protein</fullName>
    </submittedName>
</protein>
<sequence length="134" mass="15483">MPTLAAVVFEGFQYFSLYVSHSADEFQRKNVFPQLEQLRSDVPWRGLLVSLIGREALFKIMSLPRLLYALQNTSYRVAADFFPVANSELCKLLWYVTEPAYRGNGDPRLSAHPSIPHDRRRERKLQMHIQTTGV</sequence>
<accession>A0AAV7QPB8</accession>
<dbReference type="AlphaFoldDB" id="A0AAV7QPB8"/>